<comment type="caution">
    <text evidence="2">The sequence shown here is derived from an EMBL/GenBank/DDBJ whole genome shotgun (WGS) entry which is preliminary data.</text>
</comment>
<accession>A0A4C1VXX1</accession>
<evidence type="ECO:0000313" key="2">
    <source>
        <dbReference type="EMBL" id="GBP43460.1"/>
    </source>
</evidence>
<proteinExistence type="predicted"/>
<gene>
    <name evidence="2" type="ORF">EVAR_16034_1</name>
</gene>
<keyword evidence="3" id="KW-1185">Reference proteome</keyword>
<organism evidence="2 3">
    <name type="scientific">Eumeta variegata</name>
    <name type="common">Bagworm moth</name>
    <name type="synonym">Eumeta japonica</name>
    <dbReference type="NCBI Taxonomy" id="151549"/>
    <lineage>
        <taxon>Eukaryota</taxon>
        <taxon>Metazoa</taxon>
        <taxon>Ecdysozoa</taxon>
        <taxon>Arthropoda</taxon>
        <taxon>Hexapoda</taxon>
        <taxon>Insecta</taxon>
        <taxon>Pterygota</taxon>
        <taxon>Neoptera</taxon>
        <taxon>Endopterygota</taxon>
        <taxon>Lepidoptera</taxon>
        <taxon>Glossata</taxon>
        <taxon>Ditrysia</taxon>
        <taxon>Tineoidea</taxon>
        <taxon>Psychidae</taxon>
        <taxon>Oiketicinae</taxon>
        <taxon>Eumeta</taxon>
    </lineage>
</organism>
<keyword evidence="1" id="KW-0732">Signal</keyword>
<feature type="chain" id="PRO_5020038421" description="Secreted protein" evidence="1">
    <location>
        <begin position="23"/>
        <end position="107"/>
    </location>
</feature>
<evidence type="ECO:0000313" key="3">
    <source>
        <dbReference type="Proteomes" id="UP000299102"/>
    </source>
</evidence>
<protein>
    <recommendedName>
        <fullName evidence="4">Secreted protein</fullName>
    </recommendedName>
</protein>
<feature type="signal peptide" evidence="1">
    <location>
        <begin position="1"/>
        <end position="22"/>
    </location>
</feature>
<name>A0A4C1VXX1_EUMVA</name>
<dbReference type="Proteomes" id="UP000299102">
    <property type="component" value="Unassembled WGS sequence"/>
</dbReference>
<dbReference type="EMBL" id="BGZK01000436">
    <property type="protein sequence ID" value="GBP43460.1"/>
    <property type="molecule type" value="Genomic_DNA"/>
</dbReference>
<sequence>MRTAGIFILILIWSPIFSPSLGRIGPRSAVRPASSRSVAAAQMSLTQLARCAEGVRRRPLLRVAVISPTPASSLTFSSSWSKAVAGHGGTVRSPGRAYHSLSRHVFI</sequence>
<evidence type="ECO:0000256" key="1">
    <source>
        <dbReference type="SAM" id="SignalP"/>
    </source>
</evidence>
<reference evidence="2 3" key="1">
    <citation type="journal article" date="2019" name="Commun. Biol.">
        <title>The bagworm genome reveals a unique fibroin gene that provides high tensile strength.</title>
        <authorList>
            <person name="Kono N."/>
            <person name="Nakamura H."/>
            <person name="Ohtoshi R."/>
            <person name="Tomita M."/>
            <person name="Numata K."/>
            <person name="Arakawa K."/>
        </authorList>
    </citation>
    <scope>NUCLEOTIDE SEQUENCE [LARGE SCALE GENOMIC DNA]</scope>
</reference>
<evidence type="ECO:0008006" key="4">
    <source>
        <dbReference type="Google" id="ProtNLM"/>
    </source>
</evidence>
<dbReference type="AlphaFoldDB" id="A0A4C1VXX1"/>